<reference evidence="2 3" key="1">
    <citation type="journal article" date="2017" name="Curr. Biol.">
        <title>Genome architecture and evolution of a unichromosomal asexual nematode.</title>
        <authorList>
            <person name="Fradin H."/>
            <person name="Zegar C."/>
            <person name="Gutwein M."/>
            <person name="Lucas J."/>
            <person name="Kovtun M."/>
            <person name="Corcoran D."/>
            <person name="Baugh L.R."/>
            <person name="Kiontke K."/>
            <person name="Gunsalus K."/>
            <person name="Fitch D.H."/>
            <person name="Piano F."/>
        </authorList>
    </citation>
    <scope>NUCLEOTIDE SEQUENCE [LARGE SCALE GENOMIC DNA]</scope>
    <source>
        <strain evidence="2">PF1309</strain>
    </source>
</reference>
<dbReference type="InterPro" id="IPR029069">
    <property type="entry name" value="HotDog_dom_sf"/>
</dbReference>
<accession>A0A2A2KD23</accession>
<protein>
    <submittedName>
        <fullName evidence="2">Uncharacterized protein</fullName>
    </submittedName>
</protein>
<evidence type="ECO:0000256" key="1">
    <source>
        <dbReference type="ARBA" id="ARBA00006538"/>
    </source>
</evidence>
<keyword evidence="3" id="KW-1185">Reference proteome</keyword>
<dbReference type="GO" id="GO:0006637">
    <property type="term" value="P:acyl-CoA metabolic process"/>
    <property type="evidence" value="ECO:0007669"/>
    <property type="project" value="InterPro"/>
</dbReference>
<evidence type="ECO:0000313" key="3">
    <source>
        <dbReference type="Proteomes" id="UP000218231"/>
    </source>
</evidence>
<dbReference type="InterPro" id="IPR003703">
    <property type="entry name" value="Acyl_CoA_thio"/>
</dbReference>
<comment type="similarity">
    <text evidence="1">Belongs to the C/M/P thioester hydrolase family.</text>
</comment>
<dbReference type="STRING" id="2018661.A0A2A2KD23"/>
<name>A0A2A2KD23_9BILA</name>
<dbReference type="OrthoDB" id="68328at2759"/>
<proteinExistence type="inferred from homology"/>
<dbReference type="PANTHER" id="PTHR11066">
    <property type="entry name" value="ACYL-COA THIOESTERASE"/>
    <property type="match status" value="1"/>
</dbReference>
<gene>
    <name evidence="2" type="ORF">WR25_26452</name>
</gene>
<comment type="caution">
    <text evidence="2">The sequence shown here is derived from an EMBL/GenBank/DDBJ whole genome shotgun (WGS) entry which is preliminary data.</text>
</comment>
<dbReference type="Proteomes" id="UP000218231">
    <property type="component" value="Unassembled WGS sequence"/>
</dbReference>
<dbReference type="GO" id="GO:0005782">
    <property type="term" value="C:peroxisomal matrix"/>
    <property type="evidence" value="ECO:0007669"/>
    <property type="project" value="TreeGrafter"/>
</dbReference>
<dbReference type="PANTHER" id="PTHR11066:SF37">
    <property type="entry name" value="ACYL-COA THIOESTERASE II"/>
    <property type="match status" value="1"/>
</dbReference>
<dbReference type="GO" id="GO:0047617">
    <property type="term" value="F:fatty acyl-CoA hydrolase activity"/>
    <property type="evidence" value="ECO:0007669"/>
    <property type="project" value="InterPro"/>
</dbReference>
<dbReference type="AlphaFoldDB" id="A0A2A2KD23"/>
<organism evidence="2 3">
    <name type="scientific">Diploscapter pachys</name>
    <dbReference type="NCBI Taxonomy" id="2018661"/>
    <lineage>
        <taxon>Eukaryota</taxon>
        <taxon>Metazoa</taxon>
        <taxon>Ecdysozoa</taxon>
        <taxon>Nematoda</taxon>
        <taxon>Chromadorea</taxon>
        <taxon>Rhabditida</taxon>
        <taxon>Rhabditina</taxon>
        <taxon>Rhabditomorpha</taxon>
        <taxon>Rhabditoidea</taxon>
        <taxon>Rhabditidae</taxon>
        <taxon>Diploscapter</taxon>
    </lineage>
</organism>
<dbReference type="SUPFAM" id="SSF54637">
    <property type="entry name" value="Thioesterase/thiol ester dehydrase-isomerase"/>
    <property type="match status" value="1"/>
</dbReference>
<dbReference type="Gene3D" id="2.40.160.210">
    <property type="entry name" value="Acyl-CoA thioesterase, double hotdog domain"/>
    <property type="match status" value="1"/>
</dbReference>
<evidence type="ECO:0000313" key="2">
    <source>
        <dbReference type="EMBL" id="PAV71827.1"/>
    </source>
</evidence>
<dbReference type="EMBL" id="LIAE01008913">
    <property type="protein sequence ID" value="PAV71827.1"/>
    <property type="molecule type" value="Genomic_DNA"/>
</dbReference>
<dbReference type="InterPro" id="IPR042171">
    <property type="entry name" value="Acyl-CoA_hotdog"/>
</dbReference>
<sequence length="263" mass="30198">MDSLQVLDENIYRVEGGKYDIGIDLLKFTLRSAISTVPQGFFIHNVSCYYRDIGNDTLKSGIKCKILKTKDGRNFVMRHARATLGNQTILTCEISFHRAESVDPTVRHVRIGEDFPDNVSISEQNQIDAIEISGLKIKKFLPKMNYSDLVNKRNTLHGVFRHYHGLVKLSSLKRDKNEDIIDLITVPLYTRTDFNSGSSFDLTVFLHEYSFDSSSWQLFEQSIPSNSAADRVNVNARFWSAERRLLMTSRLEFEVPRQIQAKL</sequence>
<dbReference type="GO" id="GO:0009062">
    <property type="term" value="P:fatty acid catabolic process"/>
    <property type="evidence" value="ECO:0007669"/>
    <property type="project" value="TreeGrafter"/>
</dbReference>